<accession>A0AAX4P733</accession>
<dbReference type="AlphaFoldDB" id="A0AAX4P733"/>
<feature type="domain" description="BHLH" evidence="2">
    <location>
        <begin position="106"/>
        <end position="156"/>
    </location>
</feature>
<name>A0AAX4P733_9CHLO</name>
<evidence type="ECO:0000256" key="1">
    <source>
        <dbReference type="SAM" id="MobiDB-lite"/>
    </source>
</evidence>
<dbReference type="EMBL" id="CP151504">
    <property type="protein sequence ID" value="WZN61845.1"/>
    <property type="molecule type" value="Genomic_DNA"/>
</dbReference>
<feature type="compositionally biased region" description="Low complexity" evidence="1">
    <location>
        <begin position="1"/>
        <end position="15"/>
    </location>
</feature>
<evidence type="ECO:0000313" key="4">
    <source>
        <dbReference type="Proteomes" id="UP001472866"/>
    </source>
</evidence>
<dbReference type="Pfam" id="PF00010">
    <property type="entry name" value="HLH"/>
    <property type="match status" value="1"/>
</dbReference>
<dbReference type="Gene3D" id="4.10.280.10">
    <property type="entry name" value="Helix-loop-helix DNA-binding domain"/>
    <property type="match status" value="1"/>
</dbReference>
<dbReference type="InterPro" id="IPR011598">
    <property type="entry name" value="bHLH_dom"/>
</dbReference>
<sequence>MMETTTAAATTTGREAGVREAEEGTSSRETLENHPGNAGGSRATEDLQEARQQLPLTGSALGGQDGIVVDASNPVVAHTPAARSLAGGKDPVSKVLGGGVAKALKPTSTAAARSEKKRRNEIRRRIDVLRTMLPDTVRNKNVIEVLDDTILLINNLRDMVSQANSQLAATRNNFSLAAAAASGQSSFALAQHAGAQPGAPEYRIGPMGFPVPAGLTAASAEQQQAHATIQAYLTAQQQQGAGAAAGLGWPNAAASVGSIRFAPTPTPQQQAQQQTVQEDTSIFLNNREEA</sequence>
<proteinExistence type="predicted"/>
<dbReference type="InterPro" id="IPR036638">
    <property type="entry name" value="HLH_DNA-bd_sf"/>
</dbReference>
<evidence type="ECO:0000259" key="2">
    <source>
        <dbReference type="PROSITE" id="PS50888"/>
    </source>
</evidence>
<reference evidence="3 4" key="1">
    <citation type="submission" date="2024-03" db="EMBL/GenBank/DDBJ databases">
        <title>Complete genome sequence of the green alga Chloropicon roscoffensis RCC1871.</title>
        <authorList>
            <person name="Lemieux C."/>
            <person name="Pombert J.-F."/>
            <person name="Otis C."/>
            <person name="Turmel M."/>
        </authorList>
    </citation>
    <scope>NUCLEOTIDE SEQUENCE [LARGE SCALE GENOMIC DNA]</scope>
    <source>
        <strain evidence="3 4">RCC1871</strain>
    </source>
</reference>
<gene>
    <name evidence="3" type="ORF">HKI87_04g33800</name>
</gene>
<organism evidence="3 4">
    <name type="scientific">Chloropicon roscoffensis</name>
    <dbReference type="NCBI Taxonomy" id="1461544"/>
    <lineage>
        <taxon>Eukaryota</taxon>
        <taxon>Viridiplantae</taxon>
        <taxon>Chlorophyta</taxon>
        <taxon>Chloropicophyceae</taxon>
        <taxon>Chloropicales</taxon>
        <taxon>Chloropicaceae</taxon>
        <taxon>Chloropicon</taxon>
    </lineage>
</organism>
<dbReference type="Proteomes" id="UP001472866">
    <property type="component" value="Chromosome 04"/>
</dbReference>
<dbReference type="SUPFAM" id="SSF47459">
    <property type="entry name" value="HLH, helix-loop-helix DNA-binding domain"/>
    <property type="match status" value="1"/>
</dbReference>
<keyword evidence="4" id="KW-1185">Reference proteome</keyword>
<evidence type="ECO:0000313" key="3">
    <source>
        <dbReference type="EMBL" id="WZN61845.1"/>
    </source>
</evidence>
<dbReference type="SMART" id="SM00353">
    <property type="entry name" value="HLH"/>
    <property type="match status" value="1"/>
</dbReference>
<feature type="region of interest" description="Disordered" evidence="1">
    <location>
        <begin position="1"/>
        <end position="46"/>
    </location>
</feature>
<feature type="compositionally biased region" description="Basic and acidic residues" evidence="1">
    <location>
        <begin position="16"/>
        <end position="32"/>
    </location>
</feature>
<dbReference type="PROSITE" id="PS50888">
    <property type="entry name" value="BHLH"/>
    <property type="match status" value="1"/>
</dbReference>
<dbReference type="GO" id="GO:0046983">
    <property type="term" value="F:protein dimerization activity"/>
    <property type="evidence" value="ECO:0007669"/>
    <property type="project" value="InterPro"/>
</dbReference>
<protein>
    <recommendedName>
        <fullName evidence="2">BHLH domain-containing protein</fullName>
    </recommendedName>
</protein>
<feature type="region of interest" description="Disordered" evidence="1">
    <location>
        <begin position="259"/>
        <end position="290"/>
    </location>
</feature>